<evidence type="ECO:0000256" key="1">
    <source>
        <dbReference type="ARBA" id="ARBA00008520"/>
    </source>
</evidence>
<dbReference type="PANTHER" id="PTHR30061">
    <property type="entry name" value="MALTOSE-BINDING PERIPLASMIC PROTEIN"/>
    <property type="match status" value="1"/>
</dbReference>
<gene>
    <name evidence="5" type="ORF">D5R93_01560</name>
</gene>
<keyword evidence="2" id="KW-0813">Transport</keyword>
<feature type="chain" id="PRO_5045625500" evidence="4">
    <location>
        <begin position="27"/>
        <end position="417"/>
    </location>
</feature>
<dbReference type="RefSeq" id="WP_120203388.1">
    <property type="nucleotide sequence ID" value="NZ_CP032514.1"/>
</dbReference>
<dbReference type="Proteomes" id="UP000273001">
    <property type="component" value="Chromosome"/>
</dbReference>
<evidence type="ECO:0000256" key="3">
    <source>
        <dbReference type="ARBA" id="ARBA00022729"/>
    </source>
</evidence>
<dbReference type="Pfam" id="PF13416">
    <property type="entry name" value="SBP_bac_8"/>
    <property type="match status" value="1"/>
</dbReference>
<evidence type="ECO:0000256" key="4">
    <source>
        <dbReference type="SAM" id="SignalP"/>
    </source>
</evidence>
<name>A0ABM6Z1E1_9ACTO</name>
<dbReference type="Gene3D" id="3.40.190.10">
    <property type="entry name" value="Periplasmic binding protein-like II"/>
    <property type="match status" value="1"/>
</dbReference>
<dbReference type="EMBL" id="CP032514">
    <property type="protein sequence ID" value="AYD89067.1"/>
    <property type="molecule type" value="Genomic_DNA"/>
</dbReference>
<sequence>MMISRRRLGRYAAALTMTTAVTAVLAACTGDGEDSGTEAGEDGLTLMISSSGEAETSAVRDALTSFTEDTGVAVRLLPATDLDQELSQSLASDSPVDVFYLDPHQLVSYADAGALHAYGDQLPAAGDYYPSLVANATYRGEVYGAPRGLSTLALFLNTELWEAAGLTPQDYPATWAELETTAAALAAGGTAGLVLTPDYATADAFMAQAGGGLVDSSDSAEGVTVTADSQASVAGLSQMKALVDSGAAVLSSSLDEGSGGDVFAQGQAGMTIAGYGLVSVLEADYPELGFTVIELPEGSAGRATVQQAAFYGVAEGSARKEDALRLVEHLTSAGVQVELAATQGLVPSVRSAADQWAGEDPVSVAFVAGAEHAVYAPLGDGVAEVLQGFEDQLASLADTEPEAILGPLQVNLEAATA</sequence>
<keyword evidence="6" id="KW-1185">Reference proteome</keyword>
<organism evidence="5 6">
    <name type="scientific">Actinomyces lilanjuaniae</name>
    <dbReference type="NCBI Taxonomy" id="2321394"/>
    <lineage>
        <taxon>Bacteria</taxon>
        <taxon>Bacillati</taxon>
        <taxon>Actinomycetota</taxon>
        <taxon>Actinomycetes</taxon>
        <taxon>Actinomycetales</taxon>
        <taxon>Actinomycetaceae</taxon>
        <taxon>Actinomyces</taxon>
    </lineage>
</organism>
<feature type="signal peptide" evidence="4">
    <location>
        <begin position="1"/>
        <end position="26"/>
    </location>
</feature>
<dbReference type="PANTHER" id="PTHR30061:SF50">
    <property type="entry name" value="MALTOSE_MALTODEXTRIN-BINDING PERIPLASMIC PROTEIN"/>
    <property type="match status" value="1"/>
</dbReference>
<reference evidence="5 6" key="1">
    <citation type="submission" date="2018-09" db="EMBL/GenBank/DDBJ databases">
        <authorList>
            <person name="Li J."/>
        </authorList>
    </citation>
    <scope>NUCLEOTIDE SEQUENCE [LARGE SCALE GENOMIC DNA]</scope>
    <source>
        <strain evidence="5 6">2129</strain>
    </source>
</reference>
<evidence type="ECO:0000313" key="5">
    <source>
        <dbReference type="EMBL" id="AYD89067.1"/>
    </source>
</evidence>
<comment type="similarity">
    <text evidence="1">Belongs to the bacterial solute-binding protein 1 family.</text>
</comment>
<accession>A0ABM6Z1E1</accession>
<dbReference type="SUPFAM" id="SSF53850">
    <property type="entry name" value="Periplasmic binding protein-like II"/>
    <property type="match status" value="1"/>
</dbReference>
<protein>
    <submittedName>
        <fullName evidence="5">Extracellular solute-binding protein</fullName>
    </submittedName>
</protein>
<evidence type="ECO:0000256" key="2">
    <source>
        <dbReference type="ARBA" id="ARBA00022448"/>
    </source>
</evidence>
<proteinExistence type="inferred from homology"/>
<keyword evidence="3 4" id="KW-0732">Signal</keyword>
<dbReference type="InterPro" id="IPR006059">
    <property type="entry name" value="SBP"/>
</dbReference>
<dbReference type="PROSITE" id="PS51257">
    <property type="entry name" value="PROKAR_LIPOPROTEIN"/>
    <property type="match status" value="1"/>
</dbReference>
<evidence type="ECO:0000313" key="6">
    <source>
        <dbReference type="Proteomes" id="UP000273001"/>
    </source>
</evidence>